<comment type="caution">
    <text evidence="1">The sequence shown here is derived from an EMBL/GenBank/DDBJ whole genome shotgun (WGS) entry which is preliminary data.</text>
</comment>
<protein>
    <submittedName>
        <fullName evidence="1">Carbamoyl-phosphate synthase large chain, c-terminal section</fullName>
    </submittedName>
</protein>
<keyword evidence="2" id="KW-1185">Reference proteome</keyword>
<proteinExistence type="predicted"/>
<dbReference type="Proteomes" id="UP000735302">
    <property type="component" value="Unassembled WGS sequence"/>
</dbReference>
<name>A0AAV4DUF4_9GAST</name>
<accession>A0AAV4DUF4</accession>
<evidence type="ECO:0000313" key="1">
    <source>
        <dbReference type="EMBL" id="GFO47461.1"/>
    </source>
</evidence>
<dbReference type="EMBL" id="BLXT01008325">
    <property type="protein sequence ID" value="GFO47461.1"/>
    <property type="molecule type" value="Genomic_DNA"/>
</dbReference>
<reference evidence="1 2" key="1">
    <citation type="journal article" date="2021" name="Elife">
        <title>Chloroplast acquisition without the gene transfer in kleptoplastic sea slugs, Plakobranchus ocellatus.</title>
        <authorList>
            <person name="Maeda T."/>
            <person name="Takahashi S."/>
            <person name="Yoshida T."/>
            <person name="Shimamura S."/>
            <person name="Takaki Y."/>
            <person name="Nagai Y."/>
            <person name="Toyoda A."/>
            <person name="Suzuki Y."/>
            <person name="Arimoto A."/>
            <person name="Ishii H."/>
            <person name="Satoh N."/>
            <person name="Nishiyama T."/>
            <person name="Hasebe M."/>
            <person name="Maruyama T."/>
            <person name="Minagawa J."/>
            <person name="Obokata J."/>
            <person name="Shigenobu S."/>
        </authorList>
    </citation>
    <scope>NUCLEOTIDE SEQUENCE [LARGE SCALE GENOMIC DNA]</scope>
</reference>
<organism evidence="1 2">
    <name type="scientific">Plakobranchus ocellatus</name>
    <dbReference type="NCBI Taxonomy" id="259542"/>
    <lineage>
        <taxon>Eukaryota</taxon>
        <taxon>Metazoa</taxon>
        <taxon>Spiralia</taxon>
        <taxon>Lophotrochozoa</taxon>
        <taxon>Mollusca</taxon>
        <taxon>Gastropoda</taxon>
        <taxon>Heterobranchia</taxon>
        <taxon>Euthyneura</taxon>
        <taxon>Panpulmonata</taxon>
        <taxon>Sacoglossa</taxon>
        <taxon>Placobranchoidea</taxon>
        <taxon>Plakobranchidae</taxon>
        <taxon>Plakobranchus</taxon>
    </lineage>
</organism>
<gene>
    <name evidence="1" type="ORF">PoB_007396600</name>
</gene>
<evidence type="ECO:0000313" key="2">
    <source>
        <dbReference type="Proteomes" id="UP000735302"/>
    </source>
</evidence>
<dbReference type="AlphaFoldDB" id="A0AAV4DUF4"/>
<sequence>MLKNLRRLLIGYGKRVVRLPNTSRRLLVILLLPRLKLSQNLRYRPNVARNQEHSQQYVFTTKNSAPMHALLSTWVQIFHPIVQVFEKRQCQPLGVAAAGIPHQPNTLSVVDRTCGLSYLVDTGAEVSVYPASVQDRRAQQPITTLTGANGTSIHT</sequence>